<dbReference type="AlphaFoldDB" id="A0A4R1EVD7"/>
<protein>
    <submittedName>
        <fullName evidence="3">Uncharacterized protein YaaN involved in tellurite resistance</fullName>
    </submittedName>
</protein>
<dbReference type="Proteomes" id="UP000294887">
    <property type="component" value="Unassembled WGS sequence"/>
</dbReference>
<dbReference type="EMBL" id="SMFQ01000004">
    <property type="protein sequence ID" value="TCJ84660.1"/>
    <property type="molecule type" value="Genomic_DNA"/>
</dbReference>
<evidence type="ECO:0000313" key="3">
    <source>
        <dbReference type="EMBL" id="TCJ84660.1"/>
    </source>
</evidence>
<accession>A0A4R1EVD7</accession>
<dbReference type="InterPro" id="IPR008863">
    <property type="entry name" value="Toxic_anion-R_TelA"/>
</dbReference>
<evidence type="ECO:0000313" key="4">
    <source>
        <dbReference type="Proteomes" id="UP000294887"/>
    </source>
</evidence>
<sequence length="400" mass="44721">MSETTTQTATSTDVAILPGTEIAEYKEISKEIIAYSKADSDEKKDIDQLISEINVEDRSTILFFGSKAQEEMSTISENMLEGVRNKDLGKTGAPLNDMIATIRGFDIDELNPNKKLGFFARLFGKAKPVSVFLSKYEDVRKQINNITDKMEEQKTQLLTDIISLDKLYDANLEYFHKLELYIAAGDEKLRMIDENQIPELAKAAEEDAENMLAAQAVRDLRSARDDLERRLHDLRLTRQVAMQSLPSIRLVQENDKTLINKVNSTLINTVPLWKNQLAQAVTIFRMSDTAETVKKATDLTNDLLESNADNLRTANAEVRQQMERGVFDIESVRKANTQLIETINDSLKIAEEGKAKRAEAAKELVHMEGELRAALVAAKSRADNPVNEVAGEAAKAITKG</sequence>
<dbReference type="OrthoDB" id="9768858at2"/>
<dbReference type="RefSeq" id="WP_131906405.1">
    <property type="nucleotide sequence ID" value="NZ_BAAAFU010000006.1"/>
</dbReference>
<evidence type="ECO:0000256" key="2">
    <source>
        <dbReference type="PIRNR" id="PIRNR026508"/>
    </source>
</evidence>
<evidence type="ECO:0000256" key="1">
    <source>
        <dbReference type="ARBA" id="ARBA00005541"/>
    </source>
</evidence>
<dbReference type="PIRSF" id="PIRSF026508">
    <property type="entry name" value="TelA"/>
    <property type="match status" value="1"/>
</dbReference>
<gene>
    <name evidence="3" type="ORF">EV695_2619</name>
</gene>
<comment type="similarity">
    <text evidence="1 2">Belongs to the TelA family.</text>
</comment>
<dbReference type="PANTHER" id="PTHR38432:SF1">
    <property type="entry name" value="TELA-LIKE PROTEIN SAOUHSC_01408"/>
    <property type="match status" value="1"/>
</dbReference>
<proteinExistence type="inferred from homology"/>
<reference evidence="3 4" key="1">
    <citation type="submission" date="2019-03" db="EMBL/GenBank/DDBJ databases">
        <title>Genomic Encyclopedia of Type Strains, Phase IV (KMG-IV): sequencing the most valuable type-strain genomes for metagenomic binning, comparative biology and taxonomic classification.</title>
        <authorList>
            <person name="Goeker M."/>
        </authorList>
    </citation>
    <scope>NUCLEOTIDE SEQUENCE [LARGE SCALE GENOMIC DNA]</scope>
    <source>
        <strain evidence="3 4">DSM 24830</strain>
    </source>
</reference>
<dbReference type="Pfam" id="PF05816">
    <property type="entry name" value="TelA"/>
    <property type="match status" value="1"/>
</dbReference>
<name>A0A4R1EVD7_9GAMM</name>
<dbReference type="PANTHER" id="PTHR38432">
    <property type="entry name" value="TELA-LIKE PROTEIN SAOUHSC_01408"/>
    <property type="match status" value="1"/>
</dbReference>
<organism evidence="3 4">
    <name type="scientific">Cocleimonas flava</name>
    <dbReference type="NCBI Taxonomy" id="634765"/>
    <lineage>
        <taxon>Bacteria</taxon>
        <taxon>Pseudomonadati</taxon>
        <taxon>Pseudomonadota</taxon>
        <taxon>Gammaproteobacteria</taxon>
        <taxon>Thiotrichales</taxon>
        <taxon>Thiotrichaceae</taxon>
        <taxon>Cocleimonas</taxon>
    </lineage>
</organism>
<keyword evidence="4" id="KW-1185">Reference proteome</keyword>
<comment type="caution">
    <text evidence="3">The sequence shown here is derived from an EMBL/GenBank/DDBJ whole genome shotgun (WGS) entry which is preliminary data.</text>
</comment>